<name>A0A2I7N5N6_9NEIS</name>
<dbReference type="Proteomes" id="UP000236655">
    <property type="component" value="Chromosome"/>
</dbReference>
<keyword evidence="2" id="KW-1185">Reference proteome</keyword>
<dbReference type="AlphaFoldDB" id="A0A2I7N5N6"/>
<organism evidence="1 2">
    <name type="scientific">Aquella oligotrophica</name>
    <dbReference type="NCBI Taxonomy" id="2067065"/>
    <lineage>
        <taxon>Bacteria</taxon>
        <taxon>Pseudomonadati</taxon>
        <taxon>Pseudomonadota</taxon>
        <taxon>Betaproteobacteria</taxon>
        <taxon>Neisseriales</taxon>
        <taxon>Neisseriaceae</taxon>
        <taxon>Aquella</taxon>
    </lineage>
</organism>
<protein>
    <submittedName>
        <fullName evidence="1">Uncharacterized protein</fullName>
    </submittedName>
</protein>
<gene>
    <name evidence="1" type="ORF">CUN60_05590</name>
</gene>
<sequence>MIAKSRVVPAVLRYRHAKGGLATEVTFAGKGWMETVMNTLRLDDLVIKIDVLEPVNAIDFPDRESLSQYMYAKISDFYHSDLKAN</sequence>
<evidence type="ECO:0000313" key="2">
    <source>
        <dbReference type="Proteomes" id="UP000236655"/>
    </source>
</evidence>
<reference evidence="2" key="1">
    <citation type="submission" date="2017-11" db="EMBL/GenBank/DDBJ databases">
        <authorList>
            <person name="Chan K.G."/>
            <person name="Lee L.S."/>
        </authorList>
    </citation>
    <scope>NUCLEOTIDE SEQUENCE [LARGE SCALE GENOMIC DNA]</scope>
    <source>
        <strain evidence="2">DSM 100970</strain>
    </source>
</reference>
<dbReference type="KEGG" id="nba:CUN60_05590"/>
<proteinExistence type="predicted"/>
<evidence type="ECO:0000313" key="1">
    <source>
        <dbReference type="EMBL" id="AUR51787.1"/>
    </source>
</evidence>
<accession>A0A2I7N5N6</accession>
<dbReference type="EMBL" id="CP024847">
    <property type="protein sequence ID" value="AUR51787.1"/>
    <property type="molecule type" value="Genomic_DNA"/>
</dbReference>